<dbReference type="RefSeq" id="WP_319615122.1">
    <property type="nucleotide sequence ID" value="NZ_JAWXYB010000018.1"/>
</dbReference>
<dbReference type="Pfam" id="PF03968">
    <property type="entry name" value="LptD_N"/>
    <property type="match status" value="1"/>
</dbReference>
<dbReference type="EMBL" id="JAWXYB010000018">
    <property type="protein sequence ID" value="MDX5932275.1"/>
    <property type="molecule type" value="Genomic_DNA"/>
</dbReference>
<keyword evidence="3 4" id="KW-0998">Cell outer membrane</keyword>
<dbReference type="InterPro" id="IPR007543">
    <property type="entry name" value="LptD_C"/>
</dbReference>
<name>A0AAW9DTE3_ACIAO</name>
<evidence type="ECO:0000256" key="4">
    <source>
        <dbReference type="HAMAP-Rule" id="MF_01411"/>
    </source>
</evidence>
<evidence type="ECO:0000259" key="5">
    <source>
        <dbReference type="Pfam" id="PF03968"/>
    </source>
</evidence>
<proteinExistence type="inferred from homology"/>
<dbReference type="GO" id="GO:1990351">
    <property type="term" value="C:transporter complex"/>
    <property type="evidence" value="ECO:0007669"/>
    <property type="project" value="TreeGrafter"/>
</dbReference>
<dbReference type="PANTHER" id="PTHR30189">
    <property type="entry name" value="LPS-ASSEMBLY PROTEIN"/>
    <property type="match status" value="1"/>
</dbReference>
<organism evidence="7 8">
    <name type="scientific">Acidiphilium acidophilum</name>
    <name type="common">Thiobacillus acidophilus</name>
    <dbReference type="NCBI Taxonomy" id="76588"/>
    <lineage>
        <taxon>Bacteria</taxon>
        <taxon>Pseudomonadati</taxon>
        <taxon>Pseudomonadota</taxon>
        <taxon>Alphaproteobacteria</taxon>
        <taxon>Acetobacterales</taxon>
        <taxon>Acidocellaceae</taxon>
        <taxon>Acidiphilium</taxon>
    </lineage>
</organism>
<dbReference type="GO" id="GO:0015920">
    <property type="term" value="P:lipopolysaccharide transport"/>
    <property type="evidence" value="ECO:0007669"/>
    <property type="project" value="InterPro"/>
</dbReference>
<dbReference type="InterPro" id="IPR050218">
    <property type="entry name" value="LptD"/>
</dbReference>
<dbReference type="AlphaFoldDB" id="A0AAW9DTE3"/>
<evidence type="ECO:0000259" key="6">
    <source>
        <dbReference type="Pfam" id="PF04453"/>
    </source>
</evidence>
<feature type="domain" description="Organic solvent tolerance-like N-terminal" evidence="5">
    <location>
        <begin position="57"/>
        <end position="126"/>
    </location>
</feature>
<dbReference type="Gene3D" id="2.60.450.10">
    <property type="entry name" value="Lipopolysaccharide (LPS) transport protein A like domain"/>
    <property type="match status" value="1"/>
</dbReference>
<dbReference type="InterPro" id="IPR020889">
    <property type="entry name" value="LipoPS_assembly_LptD"/>
</dbReference>
<evidence type="ECO:0000256" key="2">
    <source>
        <dbReference type="ARBA" id="ARBA00023136"/>
    </source>
</evidence>
<dbReference type="GO" id="GO:0009279">
    <property type="term" value="C:cell outer membrane"/>
    <property type="evidence" value="ECO:0007669"/>
    <property type="project" value="UniProtKB-SubCell"/>
</dbReference>
<dbReference type="PANTHER" id="PTHR30189:SF1">
    <property type="entry name" value="LPS-ASSEMBLY PROTEIN LPTD"/>
    <property type="match status" value="1"/>
</dbReference>
<evidence type="ECO:0000313" key="8">
    <source>
        <dbReference type="Proteomes" id="UP001279553"/>
    </source>
</evidence>
<dbReference type="HAMAP" id="MF_01411">
    <property type="entry name" value="LPS_assembly_LptD"/>
    <property type="match status" value="1"/>
</dbReference>
<keyword evidence="8" id="KW-1185">Reference proteome</keyword>
<dbReference type="InterPro" id="IPR005653">
    <property type="entry name" value="OstA-like_N"/>
</dbReference>
<evidence type="ECO:0000313" key="7">
    <source>
        <dbReference type="EMBL" id="MDX5932275.1"/>
    </source>
</evidence>
<reference evidence="7 8" key="1">
    <citation type="submission" date="2023-11" db="EMBL/GenBank/DDBJ databases">
        <title>MicrobeMod: A computational toolkit for identifying prokaryotic methylation and restriction-modification with nanopore sequencing.</title>
        <authorList>
            <person name="Crits-Christoph A."/>
            <person name="Kang S.C."/>
            <person name="Lee H."/>
            <person name="Ostrov N."/>
        </authorList>
    </citation>
    <scope>NUCLEOTIDE SEQUENCE [LARGE SCALE GENOMIC DNA]</scope>
    <source>
        <strain evidence="7 8">DSMZ 700</strain>
    </source>
</reference>
<feature type="domain" description="LptD C-terminal" evidence="6">
    <location>
        <begin position="305"/>
        <end position="649"/>
    </location>
</feature>
<comment type="caution">
    <text evidence="7">The sequence shown here is derived from an EMBL/GenBank/DDBJ whole genome shotgun (WGS) entry which is preliminary data.</text>
</comment>
<keyword evidence="1 4" id="KW-0732">Signal</keyword>
<comment type="subunit">
    <text evidence="4">Component of the lipopolysaccharide transport and assembly complex.</text>
</comment>
<accession>A0AAW9DTE3</accession>
<keyword evidence="2 4" id="KW-0472">Membrane</keyword>
<dbReference type="Pfam" id="PF04453">
    <property type="entry name" value="LptD"/>
    <property type="match status" value="1"/>
</dbReference>
<dbReference type="Proteomes" id="UP001279553">
    <property type="component" value="Unassembled WGS sequence"/>
</dbReference>
<sequence length="748" mass="81412">MKGARCRRHSHIVGSGALLAALGLGLVSAPVARAQMAGLVSGPQRPISKSAPVTFLADGVSYDRQTGIITATGDVEAWQNGHVLYADKVVIDRNNNTATAIGHVVMMEPSGEVAFARRAYLSQGMKNAVMHDVATILAENGRIVANGARRYGGVLNELSKPVYSTCDLCKRNPNAAPLWQIKARSAIDDLQHKVIEYHDAELQIYGFPVFWLPYISQPDPSVKRQSGMLIPSFGSSTHIGEFFAIPYFWDISKSQDATIVPIIATKAGPVLDVKYRQALNDGKLTVNISAGKDRYAQNTGLSDSIFSNGVFDLNDTWRAGFSYNHTSSVQYLNDFRYLPNAAFLASNAYIEGFGEGSYAKISADTYQGLVATITQSELPIVAPYAHYDYFGAPDEFGGRFSMEASAYNVLRQVGTQSRRVAVVGNYDLPGTGPDGILLDARVRLVAAGYTASKLNEQPNYSNVGSAQTARAIPIGAISARWPLERSAGDWGEQIIEPRVQLEVAPSYGLGQTQVIPNEDSLDFQFTDANLFSLQRFGGLDRFAGGSRVDYALQGAWYLPGGAYVTGLVGQSYSFHKSLLYPPDSGLNDNVSDIVGRATVAPVSWFSVTYRTRLSHQDLGARMIDTYATFGNKTLSVNGGYLYTTTNPYYLFTQPGPPPAAYYIPRHEFTFGASTTLIPHWTLSGSTQRNIQTGQFDNAALAATWQNECTAVNVTFYRSFTSFNYDHGTTTLLINITLKTLGNFGFSAL</sequence>
<protein>
    <recommendedName>
        <fullName evidence="4">LPS-assembly protein LptD</fullName>
    </recommendedName>
</protein>
<gene>
    <name evidence="4 7" type="primary">lptD</name>
    <name evidence="7" type="ORF">SIL87_16075</name>
</gene>
<comment type="function">
    <text evidence="4">Involved in the assembly of lipopolysaccharide (LPS) at the surface of the outer membrane.</text>
</comment>
<evidence type="ECO:0000256" key="3">
    <source>
        <dbReference type="ARBA" id="ARBA00023237"/>
    </source>
</evidence>
<comment type="caution">
    <text evidence="4">Lacks conserved residue(s) required for the propagation of feature annotation.</text>
</comment>
<evidence type="ECO:0000256" key="1">
    <source>
        <dbReference type="ARBA" id="ARBA00022729"/>
    </source>
</evidence>
<comment type="similarity">
    <text evidence="4">Belongs to the LptD family.</text>
</comment>
<comment type="subcellular location">
    <subcellularLocation>
        <location evidence="4">Cell outer membrane</location>
    </subcellularLocation>
</comment>
<dbReference type="GO" id="GO:0043165">
    <property type="term" value="P:Gram-negative-bacterium-type cell outer membrane assembly"/>
    <property type="evidence" value="ECO:0007669"/>
    <property type="project" value="UniProtKB-UniRule"/>
</dbReference>